<gene>
    <name evidence="3" type="ORF">ODALV1_LOCUS24168</name>
</gene>
<proteinExistence type="predicted"/>
<keyword evidence="2" id="KW-0472">Membrane</keyword>
<keyword evidence="2" id="KW-0812">Transmembrane</keyword>
<keyword evidence="2" id="KW-1133">Transmembrane helix</keyword>
<dbReference type="Proteomes" id="UP001642540">
    <property type="component" value="Unassembled WGS sequence"/>
</dbReference>
<comment type="caution">
    <text evidence="3">The sequence shown here is derived from an EMBL/GenBank/DDBJ whole genome shotgun (WGS) entry which is preliminary data.</text>
</comment>
<sequence length="536" mass="60166">MPPSTTTPITTTTTSTTTTTTTTTSTPAPPSTTSGPYDETADPLLTRIMRNKEDLIDGYCSNFYKDSLLGKYIADTQFAFIPWPNKLNVVADWCTNAQTSIPSKADVIFESIPLLKNHSKELKTLKQRRTTKGIGFDKDSGAQCIEIPEDKHRFFSLIKWDGHGKRPEDAFHIPCKYKIDNTVIEETYPEYKKGTNIPFAKKGEFCSLENEAYILGVVLSSLAVSSFQTKEDDKLGLPWGTLEAYWPRLVNLHSGGIDIDIENSNNANNHECVDSGLGNNYTHTMRTLLQKMYGDCIFNQRLAVEPSKYRGDIKCGERIVHDCPPARVLSDECCFDHLEPLYRNCSPARTWSHRNYEPSVNVSVVALGCTPYNFHFCDQEYAADQLMDSKCICHPQYSIPNANYSKKLKDNPLTNPTCFPTAGVPCGFDNTGDDFSKLLPTRFTCAPNMVCNNLTEDQLKFRWNTFRRSFTGFGMSPIARDYMVSKATHICECNDTDRTIQTVMNQCVTRDAGMTLLSNSILGFASYILILLLTTS</sequence>
<evidence type="ECO:0000313" key="3">
    <source>
        <dbReference type="EMBL" id="CAL8131414.1"/>
    </source>
</evidence>
<dbReference type="EMBL" id="CAXLJM020000088">
    <property type="protein sequence ID" value="CAL8131414.1"/>
    <property type="molecule type" value="Genomic_DNA"/>
</dbReference>
<keyword evidence="4" id="KW-1185">Reference proteome</keyword>
<protein>
    <submittedName>
        <fullName evidence="3">Uncharacterized protein</fullName>
    </submittedName>
</protein>
<feature type="compositionally biased region" description="Low complexity" evidence="1">
    <location>
        <begin position="1"/>
        <end position="34"/>
    </location>
</feature>
<name>A0ABP1RNB7_9HEXA</name>
<evidence type="ECO:0000313" key="4">
    <source>
        <dbReference type="Proteomes" id="UP001642540"/>
    </source>
</evidence>
<feature type="region of interest" description="Disordered" evidence="1">
    <location>
        <begin position="1"/>
        <end position="40"/>
    </location>
</feature>
<reference evidence="3 4" key="1">
    <citation type="submission" date="2024-08" db="EMBL/GenBank/DDBJ databases">
        <authorList>
            <person name="Cucini C."/>
            <person name="Frati F."/>
        </authorList>
    </citation>
    <scope>NUCLEOTIDE SEQUENCE [LARGE SCALE GENOMIC DNA]</scope>
</reference>
<evidence type="ECO:0000256" key="1">
    <source>
        <dbReference type="SAM" id="MobiDB-lite"/>
    </source>
</evidence>
<accession>A0ABP1RNB7</accession>
<evidence type="ECO:0000256" key="2">
    <source>
        <dbReference type="SAM" id="Phobius"/>
    </source>
</evidence>
<feature type="transmembrane region" description="Helical" evidence="2">
    <location>
        <begin position="512"/>
        <end position="533"/>
    </location>
</feature>
<organism evidence="3 4">
    <name type="scientific">Orchesella dallaii</name>
    <dbReference type="NCBI Taxonomy" id="48710"/>
    <lineage>
        <taxon>Eukaryota</taxon>
        <taxon>Metazoa</taxon>
        <taxon>Ecdysozoa</taxon>
        <taxon>Arthropoda</taxon>
        <taxon>Hexapoda</taxon>
        <taxon>Collembola</taxon>
        <taxon>Entomobryomorpha</taxon>
        <taxon>Entomobryoidea</taxon>
        <taxon>Orchesellidae</taxon>
        <taxon>Orchesellinae</taxon>
        <taxon>Orchesella</taxon>
    </lineage>
</organism>